<dbReference type="InterPro" id="IPR050793">
    <property type="entry name" value="CMP-NeuNAc_synthase"/>
</dbReference>
<keyword evidence="6" id="KW-0460">Magnesium</keyword>
<name>A0ABT8R1S7_9BACT</name>
<keyword evidence="4" id="KW-0479">Metal-binding</keyword>
<dbReference type="NCBIfam" id="TIGR01670">
    <property type="entry name" value="KdsC-phosphatas"/>
    <property type="match status" value="1"/>
</dbReference>
<evidence type="ECO:0000313" key="7">
    <source>
        <dbReference type="EMBL" id="MDO1445586.1"/>
    </source>
</evidence>
<dbReference type="SFLD" id="SFLDG01138">
    <property type="entry name" value="C1.6.2:_Deoxy-d-mannose-octulo"/>
    <property type="match status" value="1"/>
</dbReference>
<sequence>MNFIDYDFKKISTFIFDVDGVLTDGTLLALESGEQARTFHIRDGFGIEKALQAGYRVAIISGGNQMGVRKRLEFLKVPYIYLGVATDRKLEVFKQFIQEHGLAQEEILYMGDDMPDYEVLKTGVLATCPQDAMPDIQALCHYISPFSGGRGAVRDVIERVMRDQGKWILVPSEEK</sequence>
<dbReference type="PANTHER" id="PTHR21485:SF3">
    <property type="entry name" value="N-ACYLNEURAMINATE CYTIDYLYLTRANSFERASE"/>
    <property type="match status" value="1"/>
</dbReference>
<dbReference type="InterPro" id="IPR036412">
    <property type="entry name" value="HAD-like_sf"/>
</dbReference>
<comment type="cofactor">
    <cofactor evidence="1">
        <name>Mg(2+)</name>
        <dbReference type="ChEBI" id="CHEBI:18420"/>
    </cofactor>
</comment>
<accession>A0ABT8R1S7</accession>
<evidence type="ECO:0000313" key="8">
    <source>
        <dbReference type="Proteomes" id="UP001168528"/>
    </source>
</evidence>
<evidence type="ECO:0000256" key="3">
    <source>
        <dbReference type="ARBA" id="ARBA00011881"/>
    </source>
</evidence>
<reference evidence="7" key="1">
    <citation type="submission" date="2023-07" db="EMBL/GenBank/DDBJ databases">
        <title>The genome sequence of Rhodocytophaga aerolata KACC 12507.</title>
        <authorList>
            <person name="Zhang X."/>
        </authorList>
    </citation>
    <scope>NUCLEOTIDE SEQUENCE</scope>
    <source>
        <strain evidence="7">KACC 12507</strain>
    </source>
</reference>
<dbReference type="SUPFAM" id="SSF56784">
    <property type="entry name" value="HAD-like"/>
    <property type="match status" value="1"/>
</dbReference>
<evidence type="ECO:0000256" key="2">
    <source>
        <dbReference type="ARBA" id="ARBA00005893"/>
    </source>
</evidence>
<dbReference type="PANTHER" id="PTHR21485">
    <property type="entry name" value="HAD SUPERFAMILY MEMBERS CMAS AND KDSC"/>
    <property type="match status" value="1"/>
</dbReference>
<comment type="caution">
    <text evidence="7">The sequence shown here is derived from an EMBL/GenBank/DDBJ whole genome shotgun (WGS) entry which is preliminary data.</text>
</comment>
<proteinExistence type="inferred from homology"/>
<comment type="similarity">
    <text evidence="2">Belongs to the KdsC family.</text>
</comment>
<dbReference type="EMBL" id="JAUKPO010000002">
    <property type="protein sequence ID" value="MDO1445586.1"/>
    <property type="molecule type" value="Genomic_DNA"/>
</dbReference>
<protein>
    <submittedName>
        <fullName evidence="7">3-deoxy-D-manno-octulosonate 8-phosphate phosphatase</fullName>
    </submittedName>
</protein>
<dbReference type="InterPro" id="IPR023214">
    <property type="entry name" value="HAD_sf"/>
</dbReference>
<keyword evidence="5" id="KW-0378">Hydrolase</keyword>
<evidence type="ECO:0000256" key="6">
    <source>
        <dbReference type="ARBA" id="ARBA00022842"/>
    </source>
</evidence>
<dbReference type="RefSeq" id="WP_302036390.1">
    <property type="nucleotide sequence ID" value="NZ_JAUKPO010000002.1"/>
</dbReference>
<evidence type="ECO:0000256" key="4">
    <source>
        <dbReference type="ARBA" id="ARBA00022723"/>
    </source>
</evidence>
<evidence type="ECO:0000256" key="1">
    <source>
        <dbReference type="ARBA" id="ARBA00001946"/>
    </source>
</evidence>
<dbReference type="Proteomes" id="UP001168528">
    <property type="component" value="Unassembled WGS sequence"/>
</dbReference>
<dbReference type="Gene3D" id="3.40.50.1000">
    <property type="entry name" value="HAD superfamily/HAD-like"/>
    <property type="match status" value="1"/>
</dbReference>
<evidence type="ECO:0000256" key="5">
    <source>
        <dbReference type="ARBA" id="ARBA00022801"/>
    </source>
</evidence>
<gene>
    <name evidence="7" type="ORF">Q0590_04965</name>
</gene>
<dbReference type="PIRSF" id="PIRSF006118">
    <property type="entry name" value="KDO8-P_Ptase"/>
    <property type="match status" value="1"/>
</dbReference>
<organism evidence="7 8">
    <name type="scientific">Rhodocytophaga aerolata</name>
    <dbReference type="NCBI Taxonomy" id="455078"/>
    <lineage>
        <taxon>Bacteria</taxon>
        <taxon>Pseudomonadati</taxon>
        <taxon>Bacteroidota</taxon>
        <taxon>Cytophagia</taxon>
        <taxon>Cytophagales</taxon>
        <taxon>Rhodocytophagaceae</taxon>
        <taxon>Rhodocytophaga</taxon>
    </lineage>
</organism>
<dbReference type="SFLD" id="SFLDS00003">
    <property type="entry name" value="Haloacid_Dehalogenase"/>
    <property type="match status" value="1"/>
</dbReference>
<comment type="subunit">
    <text evidence="3">Homotetramer.</text>
</comment>
<dbReference type="InterPro" id="IPR010023">
    <property type="entry name" value="KdsC_fam"/>
</dbReference>
<keyword evidence="8" id="KW-1185">Reference proteome</keyword>
<dbReference type="SFLD" id="SFLDG01136">
    <property type="entry name" value="C1.6:_Phosphoserine_Phosphatas"/>
    <property type="match status" value="1"/>
</dbReference>